<dbReference type="Gene3D" id="3.20.20.80">
    <property type="entry name" value="Glycosidases"/>
    <property type="match status" value="1"/>
</dbReference>
<evidence type="ECO:0000259" key="8">
    <source>
        <dbReference type="SMART" id="SM00813"/>
    </source>
</evidence>
<comment type="similarity">
    <text evidence="2">Belongs to the glycosyl hydrolase 51 family.</text>
</comment>
<dbReference type="KEGG" id="ssan:NX02_06495"/>
<dbReference type="EMBL" id="CP006644">
    <property type="protein sequence ID" value="AHE53029.1"/>
    <property type="molecule type" value="Genomic_DNA"/>
</dbReference>
<dbReference type="InterPro" id="IPR017853">
    <property type="entry name" value="GH"/>
</dbReference>
<evidence type="ECO:0000256" key="1">
    <source>
        <dbReference type="ARBA" id="ARBA00001462"/>
    </source>
</evidence>
<reference evidence="9 10" key="1">
    <citation type="submission" date="2013-07" db="EMBL/GenBank/DDBJ databases">
        <title>Completed genome of Sphingomonas sanxanigenens NX02.</title>
        <authorList>
            <person name="Ma T."/>
            <person name="Huang H."/>
            <person name="Wu M."/>
            <person name="Li X."/>
            <person name="Li G."/>
        </authorList>
    </citation>
    <scope>NUCLEOTIDE SEQUENCE [LARGE SCALE GENOMIC DNA]</scope>
    <source>
        <strain evidence="9 10">NX02</strain>
    </source>
</reference>
<evidence type="ECO:0000313" key="10">
    <source>
        <dbReference type="Proteomes" id="UP000018851"/>
    </source>
</evidence>
<dbReference type="Pfam" id="PF06964">
    <property type="entry name" value="Alpha-L-AF_C"/>
    <property type="match status" value="1"/>
</dbReference>
<evidence type="ECO:0000313" key="9">
    <source>
        <dbReference type="EMBL" id="AHE53029.1"/>
    </source>
</evidence>
<feature type="domain" description="Alpha-L-arabinofuranosidase C-terminal" evidence="8">
    <location>
        <begin position="203"/>
        <end position="389"/>
    </location>
</feature>
<dbReference type="STRING" id="1123269.NX02_06495"/>
<dbReference type="InterPro" id="IPR013780">
    <property type="entry name" value="Glyco_hydro_b"/>
</dbReference>
<sequence>MNWDDVTDTNQFGTHEFLDFMELLGAEAYVSGNVGSMSPRDMQLWLEYMTADNDSTLAKQRRSNGRAKPWTIKYFGIGNETWGCGGNMRPEFAADVNARYSAFVKAPKSMAMIRVASGASVQGGGDYEAFTEAMMKNPGETEALSFHYYAMPMGRPKSEATGFSESDWSDVLDLARQMEPMLSRVEAIMDKHDPQRKMPLFVDEWGTWYKLDRNALAGEHHFQQNSLRDAMVAALTLNIFHRHTDRVKMANIAQMVNVLQAMILTDKERMILTPTYHVFDMYQPFMGATPFPAAVAGPDYVNGARKMPMVDMSAARARDGKLYVAIVNTDPRQPARVETNLTGTATGRVLTAPAIDTINSFEQPNAVRPQPFAGRLENGRLTFLVPAKSVVVVNVE</sequence>
<evidence type="ECO:0000256" key="3">
    <source>
        <dbReference type="ARBA" id="ARBA00011165"/>
    </source>
</evidence>
<dbReference type="InterPro" id="IPR010720">
    <property type="entry name" value="Alpha-L-AF_C"/>
</dbReference>
<dbReference type="SUPFAM" id="SSF51445">
    <property type="entry name" value="(Trans)glycosidases"/>
    <property type="match status" value="1"/>
</dbReference>
<dbReference type="GO" id="GO:0046373">
    <property type="term" value="P:L-arabinose metabolic process"/>
    <property type="evidence" value="ECO:0007669"/>
    <property type="project" value="InterPro"/>
</dbReference>
<proteinExistence type="inferred from homology"/>
<gene>
    <name evidence="9" type="ORF">NX02_06495</name>
</gene>
<keyword evidence="10" id="KW-1185">Reference proteome</keyword>
<keyword evidence="6" id="KW-0119">Carbohydrate metabolism</keyword>
<dbReference type="GO" id="GO:0000272">
    <property type="term" value="P:polysaccharide catabolic process"/>
    <property type="evidence" value="ECO:0007669"/>
    <property type="project" value="TreeGrafter"/>
</dbReference>
<dbReference type="Proteomes" id="UP000018851">
    <property type="component" value="Chromosome"/>
</dbReference>
<organism evidence="9 10">
    <name type="scientific">Sphingomonas sanxanigenens DSM 19645 = NX02</name>
    <dbReference type="NCBI Taxonomy" id="1123269"/>
    <lineage>
        <taxon>Bacteria</taxon>
        <taxon>Pseudomonadati</taxon>
        <taxon>Pseudomonadota</taxon>
        <taxon>Alphaproteobacteria</taxon>
        <taxon>Sphingomonadales</taxon>
        <taxon>Sphingomonadaceae</taxon>
        <taxon>Sphingomonas</taxon>
    </lineage>
</organism>
<evidence type="ECO:0000256" key="6">
    <source>
        <dbReference type="ARBA" id="ARBA00023277"/>
    </source>
</evidence>
<evidence type="ECO:0000256" key="2">
    <source>
        <dbReference type="ARBA" id="ARBA00007186"/>
    </source>
</evidence>
<accession>W0A515</accession>
<dbReference type="eggNOG" id="COG3534">
    <property type="taxonomic scope" value="Bacteria"/>
</dbReference>
<dbReference type="SMART" id="SM00813">
    <property type="entry name" value="Alpha-L-AF_C"/>
    <property type="match status" value="1"/>
</dbReference>
<dbReference type="EC" id="3.2.1.55" evidence="4"/>
<dbReference type="HOGENOM" id="CLU_017810_2_0_5"/>
<dbReference type="Gene3D" id="2.60.40.1180">
    <property type="entry name" value="Golgi alpha-mannosidase II"/>
    <property type="match status" value="1"/>
</dbReference>
<dbReference type="Pfam" id="PF22848">
    <property type="entry name" value="ASD1_dom"/>
    <property type="match status" value="1"/>
</dbReference>
<evidence type="ECO:0000256" key="5">
    <source>
        <dbReference type="ARBA" id="ARBA00022801"/>
    </source>
</evidence>
<comment type="catalytic activity">
    <reaction evidence="1">
        <text>Hydrolysis of terminal non-reducing alpha-L-arabinofuranoside residues in alpha-L-arabinosides.</text>
        <dbReference type="EC" id="3.2.1.55"/>
    </reaction>
</comment>
<dbReference type="SUPFAM" id="SSF51011">
    <property type="entry name" value="Glycosyl hydrolase domain"/>
    <property type="match status" value="1"/>
</dbReference>
<dbReference type="InterPro" id="IPR055235">
    <property type="entry name" value="ASD1_cat"/>
</dbReference>
<dbReference type="AlphaFoldDB" id="W0A515"/>
<dbReference type="PATRIC" id="fig|1123269.5.peg.1259"/>
<dbReference type="GO" id="GO:0046556">
    <property type="term" value="F:alpha-L-arabinofuranosidase activity"/>
    <property type="evidence" value="ECO:0007669"/>
    <property type="project" value="UniProtKB-EC"/>
</dbReference>
<evidence type="ECO:0000256" key="7">
    <source>
        <dbReference type="ARBA" id="ARBA00023295"/>
    </source>
</evidence>
<name>W0A515_9SPHN</name>
<evidence type="ECO:0000256" key="4">
    <source>
        <dbReference type="ARBA" id="ARBA00012670"/>
    </source>
</evidence>
<comment type="subunit">
    <text evidence="3">Homohexamer; trimer of dimers.</text>
</comment>
<dbReference type="PANTHER" id="PTHR43576:SF2">
    <property type="entry name" value="INTRACELLULAR EXO-ALPHA-L-ARABINOFURANOSIDASE 2"/>
    <property type="match status" value="1"/>
</dbReference>
<keyword evidence="7" id="KW-0326">Glycosidase</keyword>
<keyword evidence="5" id="KW-0378">Hydrolase</keyword>
<dbReference type="PANTHER" id="PTHR43576">
    <property type="entry name" value="ALPHA-L-ARABINOFURANOSIDASE C-RELATED"/>
    <property type="match status" value="1"/>
</dbReference>
<protein>
    <recommendedName>
        <fullName evidence="4">non-reducing end alpha-L-arabinofuranosidase</fullName>
        <ecNumber evidence="4">3.2.1.55</ecNumber>
    </recommendedName>
</protein>